<feature type="transmembrane region" description="Helical" evidence="1">
    <location>
        <begin position="105"/>
        <end position="135"/>
    </location>
</feature>
<evidence type="ECO:0000313" key="2">
    <source>
        <dbReference type="EMBL" id="HEX61688.1"/>
    </source>
</evidence>
<keyword evidence="1" id="KW-0472">Membrane</keyword>
<comment type="caution">
    <text evidence="2">The sequence shown here is derived from an EMBL/GenBank/DDBJ whole genome shotgun (WGS) entry which is preliminary data.</text>
</comment>
<name>A0A832DUI6_UNCKA</name>
<feature type="transmembrane region" description="Helical" evidence="1">
    <location>
        <begin position="70"/>
        <end position="93"/>
    </location>
</feature>
<sequence length="174" mass="18342">MNKILAALKILFKNPAYLFLALVLASVLFLIYFLVNDISLFRSAAAISGSLPFLWKVFANQVSMIARINGWFNVLAIGLVAVLGGINLALTILRVWRTRVFIGRASLMGILGTFGGALAASCSACTSALVSLLGITGGLAIFPFGGLEISLLAIVVLSASLYFASKSLVELGLT</sequence>
<feature type="transmembrane region" description="Helical" evidence="1">
    <location>
        <begin position="40"/>
        <end position="58"/>
    </location>
</feature>
<keyword evidence="1" id="KW-0812">Transmembrane</keyword>
<organism evidence="2">
    <name type="scientific">candidate division WWE3 bacterium</name>
    <dbReference type="NCBI Taxonomy" id="2053526"/>
    <lineage>
        <taxon>Bacteria</taxon>
        <taxon>Katanobacteria</taxon>
    </lineage>
</organism>
<keyword evidence="1" id="KW-1133">Transmembrane helix</keyword>
<dbReference type="EMBL" id="DSPJ01000024">
    <property type="protein sequence ID" value="HEX61688.1"/>
    <property type="molecule type" value="Genomic_DNA"/>
</dbReference>
<feature type="transmembrane region" description="Helical" evidence="1">
    <location>
        <begin position="16"/>
        <end position="35"/>
    </location>
</feature>
<accession>A0A832DUI6</accession>
<protein>
    <submittedName>
        <fullName evidence="2">Uncharacterized protein</fullName>
    </submittedName>
</protein>
<gene>
    <name evidence="2" type="ORF">ENR01_00825</name>
</gene>
<evidence type="ECO:0000256" key="1">
    <source>
        <dbReference type="SAM" id="Phobius"/>
    </source>
</evidence>
<proteinExistence type="predicted"/>
<reference evidence="2" key="1">
    <citation type="journal article" date="2020" name="mSystems">
        <title>Genome- and Community-Level Interaction Insights into Carbon Utilization and Element Cycling Functions of Hydrothermarchaeota in Hydrothermal Sediment.</title>
        <authorList>
            <person name="Zhou Z."/>
            <person name="Liu Y."/>
            <person name="Xu W."/>
            <person name="Pan J."/>
            <person name="Luo Z.H."/>
            <person name="Li M."/>
        </authorList>
    </citation>
    <scope>NUCLEOTIDE SEQUENCE [LARGE SCALE GENOMIC DNA]</scope>
    <source>
        <strain evidence="2">SpSt-361</strain>
    </source>
</reference>
<feature type="transmembrane region" description="Helical" evidence="1">
    <location>
        <begin position="141"/>
        <end position="164"/>
    </location>
</feature>
<dbReference type="AlphaFoldDB" id="A0A832DUI6"/>